<evidence type="ECO:0000259" key="2">
    <source>
        <dbReference type="Pfam" id="PF13400"/>
    </source>
</evidence>
<sequence>MQRVTHHRARGGGEHGAAAVLLALLMVPVLGFTAIAVDVGALYAERARLQTAADAAALAVAADCAKGACGDMQATAQELVDANLGDAAAAPPVLATNPNRVTVDGSTPVEHWFAPVIGQDSTAVSATATVAWGGPSGGTAVLPLAFSWCEFSQQTGGGLPSSTTQHTVYLTKSSQTADCTGPSENIVPGGFGYLVSDEGECRASSAIAERSYSSTGNTPPAECSAADFASWVDRTVLLPIFDDSGGTGSNAWYRVYGYAAFRLTGYHLGGQFSSSPRPCDGSARCVTGYFTRFVDLGDAFDYDAGAPQMGAWVLRLIR</sequence>
<gene>
    <name evidence="3" type="ORF">SAMN06893096_104109</name>
</gene>
<feature type="transmembrane region" description="Helical" evidence="1">
    <location>
        <begin position="20"/>
        <end position="44"/>
    </location>
</feature>
<name>A0A239EHY7_9ACTN</name>
<proteinExistence type="predicted"/>
<evidence type="ECO:0000313" key="4">
    <source>
        <dbReference type="Proteomes" id="UP000198373"/>
    </source>
</evidence>
<feature type="domain" description="Putative Flp pilus-assembly TadG-like N-terminal" evidence="2">
    <location>
        <begin position="16"/>
        <end position="63"/>
    </location>
</feature>
<organism evidence="3 4">
    <name type="scientific">Geodermatophilus pulveris</name>
    <dbReference type="NCBI Taxonomy" id="1564159"/>
    <lineage>
        <taxon>Bacteria</taxon>
        <taxon>Bacillati</taxon>
        <taxon>Actinomycetota</taxon>
        <taxon>Actinomycetes</taxon>
        <taxon>Geodermatophilales</taxon>
        <taxon>Geodermatophilaceae</taxon>
        <taxon>Geodermatophilus</taxon>
    </lineage>
</organism>
<accession>A0A239EHY7</accession>
<dbReference type="InterPro" id="IPR028087">
    <property type="entry name" value="Tad_N"/>
</dbReference>
<keyword evidence="1" id="KW-1133">Transmembrane helix</keyword>
<protein>
    <submittedName>
        <fullName evidence="3">Putative Flp pilus-assembly TadE/G-like</fullName>
    </submittedName>
</protein>
<dbReference type="Proteomes" id="UP000198373">
    <property type="component" value="Unassembled WGS sequence"/>
</dbReference>
<evidence type="ECO:0000256" key="1">
    <source>
        <dbReference type="SAM" id="Phobius"/>
    </source>
</evidence>
<dbReference type="EMBL" id="FZOO01000004">
    <property type="protein sequence ID" value="SNS43643.1"/>
    <property type="molecule type" value="Genomic_DNA"/>
</dbReference>
<dbReference type="Pfam" id="PF13400">
    <property type="entry name" value="Tad"/>
    <property type="match status" value="1"/>
</dbReference>
<dbReference type="AlphaFoldDB" id="A0A239EHY7"/>
<evidence type="ECO:0000313" key="3">
    <source>
        <dbReference type="EMBL" id="SNS43643.1"/>
    </source>
</evidence>
<keyword evidence="1" id="KW-0472">Membrane</keyword>
<reference evidence="4" key="1">
    <citation type="submission" date="2017-06" db="EMBL/GenBank/DDBJ databases">
        <authorList>
            <person name="Varghese N."/>
            <person name="Submissions S."/>
        </authorList>
    </citation>
    <scope>NUCLEOTIDE SEQUENCE [LARGE SCALE GENOMIC DNA]</scope>
    <source>
        <strain evidence="4">DSM 46839</strain>
    </source>
</reference>
<keyword evidence="1" id="KW-0812">Transmembrane</keyword>
<keyword evidence="4" id="KW-1185">Reference proteome</keyword>